<organism evidence="1 2">
    <name type="scientific">Rhizobium tubonense</name>
    <dbReference type="NCBI Taxonomy" id="484088"/>
    <lineage>
        <taxon>Bacteria</taxon>
        <taxon>Pseudomonadati</taxon>
        <taxon>Pseudomonadota</taxon>
        <taxon>Alphaproteobacteria</taxon>
        <taxon>Hyphomicrobiales</taxon>
        <taxon>Rhizobiaceae</taxon>
        <taxon>Rhizobium/Agrobacterium group</taxon>
        <taxon>Rhizobium</taxon>
    </lineage>
</organism>
<reference evidence="1 2" key="1">
    <citation type="journal article" date="2018" name="Sci. Rep.">
        <title>Rhizobium tumorigenes sp. nov., a novel plant tumorigenic bacterium isolated from cane gall tumors on thornless blackberry.</title>
        <authorList>
            <person name="Kuzmanovi N."/>
            <person name="Smalla K."/>
            <person name="Gronow S."/>
            <person name="PuBawska J."/>
        </authorList>
    </citation>
    <scope>NUCLEOTIDE SEQUENCE [LARGE SCALE GENOMIC DNA]</scope>
    <source>
        <strain evidence="1 2">CCBAU 85046</strain>
    </source>
</reference>
<name>A0A2W4CAQ4_9HYPH</name>
<gene>
    <name evidence="1" type="ORF">CPY51_23055</name>
</gene>
<accession>A0A2W4CAQ4</accession>
<dbReference type="EMBL" id="PCDP01000050">
    <property type="protein sequence ID" value="PZM10449.1"/>
    <property type="molecule type" value="Genomic_DNA"/>
</dbReference>
<sequence>MLIKSLPVAAFIGLSSLSLTSCDVESGPKRLWRIQRTAAAIIRATIPFPTMAVDTTVADRQSTAAVIDITHAIVQIITRTGDPGHYDRSRWSHRSDYRRNARSYGQGNRMFYPDKNLRH</sequence>
<evidence type="ECO:0000313" key="2">
    <source>
        <dbReference type="Proteomes" id="UP000248925"/>
    </source>
</evidence>
<dbReference type="Proteomes" id="UP000248925">
    <property type="component" value="Unassembled WGS sequence"/>
</dbReference>
<keyword evidence="2" id="KW-1185">Reference proteome</keyword>
<protein>
    <submittedName>
        <fullName evidence="1">Uncharacterized protein</fullName>
    </submittedName>
</protein>
<dbReference type="AlphaFoldDB" id="A0A2W4CAQ4"/>
<comment type="caution">
    <text evidence="1">The sequence shown here is derived from an EMBL/GenBank/DDBJ whole genome shotgun (WGS) entry which is preliminary data.</text>
</comment>
<evidence type="ECO:0000313" key="1">
    <source>
        <dbReference type="EMBL" id="PZM10449.1"/>
    </source>
</evidence>
<proteinExistence type="predicted"/>
<dbReference type="PROSITE" id="PS51257">
    <property type="entry name" value="PROKAR_LIPOPROTEIN"/>
    <property type="match status" value="1"/>
</dbReference>